<comment type="caution">
    <text evidence="2">The sequence shown here is derived from an EMBL/GenBank/DDBJ whole genome shotgun (WGS) entry which is preliminary data.</text>
</comment>
<feature type="non-terminal residue" evidence="2">
    <location>
        <position position="162"/>
    </location>
</feature>
<dbReference type="InterPro" id="IPR011990">
    <property type="entry name" value="TPR-like_helical_dom_sf"/>
</dbReference>
<name>A0AAV2ILB7_LYMST</name>
<keyword evidence="3" id="KW-1185">Reference proteome</keyword>
<evidence type="ECO:0000313" key="3">
    <source>
        <dbReference type="Proteomes" id="UP001497497"/>
    </source>
</evidence>
<evidence type="ECO:0000313" key="2">
    <source>
        <dbReference type="EMBL" id="CAL1547077.1"/>
    </source>
</evidence>
<reference evidence="2 3" key="1">
    <citation type="submission" date="2024-04" db="EMBL/GenBank/DDBJ databases">
        <authorList>
            <consortium name="Genoscope - CEA"/>
            <person name="William W."/>
        </authorList>
    </citation>
    <scope>NUCLEOTIDE SEQUENCE [LARGE SCALE GENOMIC DNA]</scope>
</reference>
<sequence>MKLQDELKVDDDCKEEIIAKLNLYAWVEFKLGKIEEAKELNEEALKQTDRENITSVLSQAYILWKDGYDIKAQNCLDEAEGLKKGIEGEKLLTEAKAELAYSYSRLGGTENLSRAIEIYTDVVESQPERYAWKYRLGLAHRRATHGNISTVLPSKIPVVEHT</sequence>
<dbReference type="AlphaFoldDB" id="A0AAV2ILB7"/>
<feature type="coiled-coil region" evidence="1">
    <location>
        <begin position="27"/>
        <end position="54"/>
    </location>
</feature>
<gene>
    <name evidence="2" type="ORF">GSLYS_00020408001</name>
</gene>
<keyword evidence="1" id="KW-0175">Coiled coil</keyword>
<dbReference type="Gene3D" id="1.25.40.10">
    <property type="entry name" value="Tetratricopeptide repeat domain"/>
    <property type="match status" value="1"/>
</dbReference>
<evidence type="ECO:0000256" key="1">
    <source>
        <dbReference type="SAM" id="Coils"/>
    </source>
</evidence>
<proteinExistence type="predicted"/>
<accession>A0AAV2ILB7</accession>
<dbReference type="Proteomes" id="UP001497497">
    <property type="component" value="Unassembled WGS sequence"/>
</dbReference>
<dbReference type="SUPFAM" id="SSF48452">
    <property type="entry name" value="TPR-like"/>
    <property type="match status" value="1"/>
</dbReference>
<organism evidence="2 3">
    <name type="scientific">Lymnaea stagnalis</name>
    <name type="common">Great pond snail</name>
    <name type="synonym">Helix stagnalis</name>
    <dbReference type="NCBI Taxonomy" id="6523"/>
    <lineage>
        <taxon>Eukaryota</taxon>
        <taxon>Metazoa</taxon>
        <taxon>Spiralia</taxon>
        <taxon>Lophotrochozoa</taxon>
        <taxon>Mollusca</taxon>
        <taxon>Gastropoda</taxon>
        <taxon>Heterobranchia</taxon>
        <taxon>Euthyneura</taxon>
        <taxon>Panpulmonata</taxon>
        <taxon>Hygrophila</taxon>
        <taxon>Lymnaeoidea</taxon>
        <taxon>Lymnaeidae</taxon>
        <taxon>Lymnaea</taxon>
    </lineage>
</organism>
<dbReference type="EMBL" id="CAXITT010000897">
    <property type="protein sequence ID" value="CAL1547077.1"/>
    <property type="molecule type" value="Genomic_DNA"/>
</dbReference>
<protein>
    <submittedName>
        <fullName evidence="2">Uncharacterized protein</fullName>
    </submittedName>
</protein>